<name>A0AAE0QH44_9TELE</name>
<keyword evidence="2" id="KW-0690">Ribosome biogenesis</keyword>
<dbReference type="Proteomes" id="UP001274896">
    <property type="component" value="Unassembled WGS sequence"/>
</dbReference>
<keyword evidence="9" id="KW-0560">Oxidoreductase</keyword>
<evidence type="ECO:0000256" key="9">
    <source>
        <dbReference type="RuleBase" id="RU366061"/>
    </source>
</evidence>
<feature type="non-terminal residue" evidence="12">
    <location>
        <position position="1"/>
    </location>
</feature>
<dbReference type="Gene3D" id="1.10.10.1500">
    <property type="entry name" value="JmjC domain-containing ribosomal oxygenase (ROX), dimer domain"/>
    <property type="match status" value="1"/>
</dbReference>
<gene>
    <name evidence="12" type="ORF">QTP70_018283</name>
</gene>
<evidence type="ECO:0000256" key="5">
    <source>
        <dbReference type="ARBA" id="ARBA00034314"/>
    </source>
</evidence>
<dbReference type="Gene3D" id="3.90.930.40">
    <property type="match status" value="1"/>
</dbReference>
<keyword evidence="13" id="KW-1185">Reference proteome</keyword>
<comment type="catalytic activity">
    <reaction evidence="8">
        <text>L-histidyl-[protein] + 2-oxoglutarate + O2 = (3S)-3-hydroxy-L-histidyl-[protein] + succinate + CO2</text>
        <dbReference type="Rhea" id="RHEA:54256"/>
        <dbReference type="Rhea" id="RHEA-COMP:9745"/>
        <dbReference type="Rhea" id="RHEA-COMP:13840"/>
        <dbReference type="ChEBI" id="CHEBI:15379"/>
        <dbReference type="ChEBI" id="CHEBI:16526"/>
        <dbReference type="ChEBI" id="CHEBI:16810"/>
        <dbReference type="ChEBI" id="CHEBI:29979"/>
        <dbReference type="ChEBI" id="CHEBI:30031"/>
        <dbReference type="ChEBI" id="CHEBI:138021"/>
        <dbReference type="EC" id="1.14.11.79"/>
    </reaction>
</comment>
<keyword evidence="9" id="KW-0804">Transcription</keyword>
<dbReference type="PANTHER" id="PTHR13096:SF7">
    <property type="entry name" value="RIBOSOMAL OXYGENASE 2"/>
    <property type="match status" value="1"/>
</dbReference>
<organism evidence="12 13">
    <name type="scientific">Hemibagrus guttatus</name>
    <dbReference type="NCBI Taxonomy" id="175788"/>
    <lineage>
        <taxon>Eukaryota</taxon>
        <taxon>Metazoa</taxon>
        <taxon>Chordata</taxon>
        <taxon>Craniata</taxon>
        <taxon>Vertebrata</taxon>
        <taxon>Euteleostomi</taxon>
        <taxon>Actinopterygii</taxon>
        <taxon>Neopterygii</taxon>
        <taxon>Teleostei</taxon>
        <taxon>Ostariophysi</taxon>
        <taxon>Siluriformes</taxon>
        <taxon>Bagridae</taxon>
        <taxon>Hemibagrus</taxon>
    </lineage>
</organism>
<evidence type="ECO:0000256" key="10">
    <source>
        <dbReference type="SAM" id="MobiDB-lite"/>
    </source>
</evidence>
<dbReference type="PROSITE" id="PS51184">
    <property type="entry name" value="JMJC"/>
    <property type="match status" value="1"/>
</dbReference>
<dbReference type="AlphaFoldDB" id="A0AAE0QH44"/>
<evidence type="ECO:0000256" key="4">
    <source>
        <dbReference type="ARBA" id="ARBA00023004"/>
    </source>
</evidence>
<evidence type="ECO:0000256" key="8">
    <source>
        <dbReference type="ARBA" id="ARBA00049465"/>
    </source>
</evidence>
<comment type="catalytic activity">
    <reaction evidence="7">
        <text>L-histidyl-[ribosomal protein uL15] + 2-oxoglutarate + O2 = (3S)-3-hydroxy-L-histidyl-[ribosomal protein uL15] + succinate + CO2</text>
        <dbReference type="Rhea" id="RHEA:54024"/>
        <dbReference type="Rhea" id="RHEA-COMP:13760"/>
        <dbReference type="Rhea" id="RHEA-COMP:13761"/>
        <dbReference type="ChEBI" id="CHEBI:15379"/>
        <dbReference type="ChEBI" id="CHEBI:16526"/>
        <dbReference type="ChEBI" id="CHEBI:16810"/>
        <dbReference type="ChEBI" id="CHEBI:29979"/>
        <dbReference type="ChEBI" id="CHEBI:30031"/>
        <dbReference type="ChEBI" id="CHEBI:138021"/>
    </reaction>
</comment>
<protein>
    <recommendedName>
        <fullName evidence="9">Bifunctional lysine-specific demethylase and histidyl-hydroxylase</fullName>
        <ecNumber evidence="9">1.14.11.-</ecNumber>
    </recommendedName>
</protein>
<accession>A0AAE0QH44</accession>
<sequence>LHVHGRRSTKPSAMSTISHGFKSSKHDFTFGPWKVTSAKTHIMKSKDIERLAEEMHMPSLPEMLFGDNVLRIQHLDGFGIEFNAIDALKRVNNLQHSVQVACAQEWQESRADSEHKDVVKRYDWTYTTDYKGTLLGEDLQIKVSPTSERIDLEKLKAREQIMFFEDVLLFEDELHDHGVSMINVKIRVMPTSFFVLQRFFLRVDGVLIRINDTRLYHEASYKHCLILKCGNTAGKNYMLREFSSRESKVSALQKQLYLDIAQTKHCFWRTSCPARFSVFPVPSHTSAQEELNQVCQWRELRMPKKGRAAVICPEKKEEDMEVAAKHRKTDTARPASPLCFDSPAGLFQSLISPMTADEFFREYWEKKPLLLQRSDPALVSYYQFLFQMSDLKQLCVQGLEYGRDLNVMRCVNGNKLVMNNEGRVKYSQLRKDFNQKKATIQFHQPQRFKDELWHIQERLECFFGSLVGSNVYITPEDSQGLPPHYDDVEVFILQLEGQKHWRLYNPTVPLAREYSTEPEESIGKPTHDIILKAGDLLYFPRGTIHQADTPAGVEHSTHLTLSTYQIMSWGDFVLDVFPGLMMDSMKNDINLRQGLPRNLLTSANTCSEAKKQVCTILRSLAARLEQDEQDLRSSEMRRDFISNRLPPYHLQEEDLSPVGKLPTLEDSVCVRFREHIVLTLEPSPDNTDEAMKLAAFVLHSLRNKRETHMMGSQDHHEEEDDDDEDDDDEEKAVQGLDFPMSHLPALQQLLSGKLLHVADLPLQQDADKLGLVLGLWTQGLLQVC</sequence>
<keyword evidence="3 9" id="KW-0479">Metal-binding</keyword>
<dbReference type="PANTHER" id="PTHR13096">
    <property type="entry name" value="MINA53 MYC INDUCED NUCLEAR ANTIGEN"/>
    <property type="match status" value="1"/>
</dbReference>
<keyword evidence="9" id="KW-0539">Nucleus</keyword>
<evidence type="ECO:0000313" key="13">
    <source>
        <dbReference type="Proteomes" id="UP001274896"/>
    </source>
</evidence>
<comment type="subcellular location">
    <subcellularLocation>
        <location evidence="1">Nucleus</location>
        <location evidence="1">Nucleolus</location>
    </subcellularLocation>
</comment>
<evidence type="ECO:0000256" key="1">
    <source>
        <dbReference type="ARBA" id="ARBA00004604"/>
    </source>
</evidence>
<feature type="compositionally biased region" description="Acidic residues" evidence="10">
    <location>
        <begin position="717"/>
        <end position="730"/>
    </location>
</feature>
<dbReference type="Gene3D" id="2.60.120.650">
    <property type="entry name" value="Cupin"/>
    <property type="match status" value="1"/>
</dbReference>
<keyword evidence="9" id="KW-0223">Dioxygenase</keyword>
<dbReference type="GO" id="GO:0005506">
    <property type="term" value="F:iron ion binding"/>
    <property type="evidence" value="ECO:0007669"/>
    <property type="project" value="UniProtKB-UniRule"/>
</dbReference>
<dbReference type="InterPro" id="IPR039994">
    <property type="entry name" value="NO66-like"/>
</dbReference>
<keyword evidence="9" id="KW-0805">Transcription regulation</keyword>
<evidence type="ECO:0000256" key="2">
    <source>
        <dbReference type="ARBA" id="ARBA00022517"/>
    </source>
</evidence>
<evidence type="ECO:0000259" key="11">
    <source>
        <dbReference type="PROSITE" id="PS51184"/>
    </source>
</evidence>
<evidence type="ECO:0000256" key="3">
    <source>
        <dbReference type="ARBA" id="ARBA00022723"/>
    </source>
</evidence>
<dbReference type="GO" id="GO:0032453">
    <property type="term" value="F:histone H3K4 demethylase activity"/>
    <property type="evidence" value="ECO:0007669"/>
    <property type="project" value="TreeGrafter"/>
</dbReference>
<evidence type="ECO:0000256" key="6">
    <source>
        <dbReference type="ARBA" id="ARBA00046256"/>
    </source>
</evidence>
<comment type="similarity">
    <text evidence="5">Belongs to the ROX family. MINA53 subfamily.</text>
</comment>
<comment type="function">
    <text evidence="6">Oxygenase that can act as both a histone lysine demethylase and a ribosomal histidine hydroxylase. Is involved in the demethylation of trimethylated 'Lys-9' on histone H3 (H3K9me3), leading to an increase in ribosomal RNA expression. Also catalyzes the hydroxylation of 60S ribosomal protein L27a on 'His-39'. May play an important role in cell growth and survival. May be involved in ribosome biogenesis, most likely during the assembly process of pre-ribosomal particles.</text>
</comment>
<dbReference type="GO" id="GO:0042254">
    <property type="term" value="P:ribosome biogenesis"/>
    <property type="evidence" value="ECO:0007669"/>
    <property type="project" value="UniProtKB-KW"/>
</dbReference>
<dbReference type="SUPFAM" id="SSF51197">
    <property type="entry name" value="Clavaminate synthase-like"/>
    <property type="match status" value="1"/>
</dbReference>
<dbReference type="EMBL" id="JAUCMX010000015">
    <property type="protein sequence ID" value="KAK3521801.1"/>
    <property type="molecule type" value="Genomic_DNA"/>
</dbReference>
<comment type="caution">
    <text evidence="12">The sequence shown here is derived from an EMBL/GenBank/DDBJ whole genome shotgun (WGS) entry which is preliminary data.</text>
</comment>
<feature type="region of interest" description="Disordered" evidence="10">
    <location>
        <begin position="707"/>
        <end position="730"/>
    </location>
</feature>
<evidence type="ECO:0000313" key="12">
    <source>
        <dbReference type="EMBL" id="KAK3521801.1"/>
    </source>
</evidence>
<keyword evidence="4 9" id="KW-0408">Iron</keyword>
<dbReference type="GO" id="GO:0005730">
    <property type="term" value="C:nucleolus"/>
    <property type="evidence" value="ECO:0007669"/>
    <property type="project" value="UniProtKB-SubCell"/>
</dbReference>
<dbReference type="Pfam" id="PF04176">
    <property type="entry name" value="TIP41"/>
    <property type="match status" value="1"/>
</dbReference>
<dbReference type="InterPro" id="IPR003347">
    <property type="entry name" value="JmjC_dom"/>
</dbReference>
<dbReference type="Pfam" id="PF08007">
    <property type="entry name" value="JmjC_2"/>
    <property type="match status" value="1"/>
</dbReference>
<dbReference type="GO" id="GO:0036139">
    <property type="term" value="F:peptidyl-histidine dioxygenase activity"/>
    <property type="evidence" value="ECO:0007669"/>
    <property type="project" value="UniProtKB-EC"/>
</dbReference>
<evidence type="ECO:0000256" key="7">
    <source>
        <dbReference type="ARBA" id="ARBA00047687"/>
    </source>
</evidence>
<dbReference type="GO" id="GO:0051864">
    <property type="term" value="F:histone H3K36 demethylase activity"/>
    <property type="evidence" value="ECO:0007669"/>
    <property type="project" value="TreeGrafter"/>
</dbReference>
<feature type="domain" description="JmjC" evidence="11">
    <location>
        <begin position="444"/>
        <end position="576"/>
    </location>
</feature>
<feature type="compositionally biased region" description="Basic and acidic residues" evidence="10">
    <location>
        <begin position="707"/>
        <end position="716"/>
    </location>
</feature>
<dbReference type="InterPro" id="IPR007303">
    <property type="entry name" value="TIP41-like"/>
</dbReference>
<comment type="cofactor">
    <cofactor evidence="9">
        <name>Fe(2+)</name>
        <dbReference type="ChEBI" id="CHEBI:29033"/>
    </cofactor>
    <text evidence="9">Binds 1 Fe(2+) ion per subunit.</text>
</comment>
<reference evidence="12" key="1">
    <citation type="submission" date="2023-06" db="EMBL/GenBank/DDBJ databases">
        <title>Male Hemibagrus guttatus genome.</title>
        <authorList>
            <person name="Bian C."/>
        </authorList>
    </citation>
    <scope>NUCLEOTIDE SEQUENCE</scope>
    <source>
        <strain evidence="12">Male_cb2023</strain>
        <tissue evidence="12">Muscle</tissue>
    </source>
</reference>
<proteinExistence type="inferred from homology"/>
<dbReference type="EC" id="1.14.11.-" evidence="9"/>